<reference evidence="1 2" key="1">
    <citation type="submission" date="2018-04" db="EMBL/GenBank/DDBJ databases">
        <authorList>
            <person name="Vogel A."/>
        </authorList>
    </citation>
    <scope>NUCLEOTIDE SEQUENCE [LARGE SCALE GENOMIC DNA]</scope>
</reference>
<gene>
    <name evidence="1" type="ORF">CCAM_LOCUS36816</name>
</gene>
<evidence type="ECO:0008006" key="3">
    <source>
        <dbReference type="Google" id="ProtNLM"/>
    </source>
</evidence>
<name>A0A484N1W0_9ASTE</name>
<dbReference type="Pfam" id="PF13365">
    <property type="entry name" value="Trypsin_2"/>
    <property type="match status" value="1"/>
</dbReference>
<sequence length="225" mass="25165">MSLGDSSEEQRSRLYERVKHSIAYFQMEGEVVGGGVFFQVGSRQFVLTAAHVLYDRSGLKIRCYDQRSFDFDVVKMSRDKDLAVVSIIGGNGDEFPCLKLSDEEIDVGMEIHFIGHPDRKCFAYNIGRICCVSKTCGDIYRNELFLSNEPRFNKKPDPRFVDDFLGLSSSLHFVQAKNVHGGGRVGGTGAPFLNGNGDIVGVYSFTYKDSDYGVHLDEIKEELSC</sequence>
<organism evidence="1 2">
    <name type="scientific">Cuscuta campestris</name>
    <dbReference type="NCBI Taxonomy" id="132261"/>
    <lineage>
        <taxon>Eukaryota</taxon>
        <taxon>Viridiplantae</taxon>
        <taxon>Streptophyta</taxon>
        <taxon>Embryophyta</taxon>
        <taxon>Tracheophyta</taxon>
        <taxon>Spermatophyta</taxon>
        <taxon>Magnoliopsida</taxon>
        <taxon>eudicotyledons</taxon>
        <taxon>Gunneridae</taxon>
        <taxon>Pentapetalae</taxon>
        <taxon>asterids</taxon>
        <taxon>lamiids</taxon>
        <taxon>Solanales</taxon>
        <taxon>Convolvulaceae</taxon>
        <taxon>Cuscuteae</taxon>
        <taxon>Cuscuta</taxon>
        <taxon>Cuscuta subgen. Grammica</taxon>
        <taxon>Cuscuta sect. Cleistogrammica</taxon>
    </lineage>
</organism>
<dbReference type="Gene3D" id="2.40.10.120">
    <property type="match status" value="1"/>
</dbReference>
<proteinExistence type="predicted"/>
<dbReference type="SUPFAM" id="SSF50494">
    <property type="entry name" value="Trypsin-like serine proteases"/>
    <property type="match status" value="1"/>
</dbReference>
<dbReference type="EMBL" id="OOIL02005488">
    <property type="protein sequence ID" value="VFQ95040.1"/>
    <property type="molecule type" value="Genomic_DNA"/>
</dbReference>
<keyword evidence="2" id="KW-1185">Reference proteome</keyword>
<evidence type="ECO:0000313" key="2">
    <source>
        <dbReference type="Proteomes" id="UP000595140"/>
    </source>
</evidence>
<dbReference type="Proteomes" id="UP000595140">
    <property type="component" value="Unassembled WGS sequence"/>
</dbReference>
<accession>A0A484N1W0</accession>
<dbReference type="InterPro" id="IPR009003">
    <property type="entry name" value="Peptidase_S1_PA"/>
</dbReference>
<dbReference type="AlphaFoldDB" id="A0A484N1W0"/>
<evidence type="ECO:0000313" key="1">
    <source>
        <dbReference type="EMBL" id="VFQ95040.1"/>
    </source>
</evidence>
<protein>
    <recommendedName>
        <fullName evidence="3">Peptidase S1 domain-containing protein</fullName>
    </recommendedName>
</protein>
<dbReference type="OrthoDB" id="1736300at2759"/>